<keyword evidence="10" id="KW-1185">Reference proteome</keyword>
<name>A0A974WKC4_9BACT</name>
<protein>
    <submittedName>
        <fullName evidence="9">ABC transporter permease</fullName>
    </submittedName>
</protein>
<feature type="transmembrane region" description="Helical" evidence="6">
    <location>
        <begin position="294"/>
        <end position="315"/>
    </location>
</feature>
<dbReference type="AlphaFoldDB" id="A0A974WKC4"/>
<feature type="domain" description="ABC3 transporter permease C-terminal" evidence="7">
    <location>
        <begin position="299"/>
        <end position="413"/>
    </location>
</feature>
<evidence type="ECO:0000256" key="1">
    <source>
        <dbReference type="ARBA" id="ARBA00004651"/>
    </source>
</evidence>
<dbReference type="PANTHER" id="PTHR30572:SF18">
    <property type="entry name" value="ABC-TYPE MACROLIDE FAMILY EXPORT SYSTEM PERMEASE COMPONENT 2"/>
    <property type="match status" value="1"/>
</dbReference>
<evidence type="ECO:0000313" key="10">
    <source>
        <dbReference type="Proteomes" id="UP000662783"/>
    </source>
</evidence>
<evidence type="ECO:0000256" key="5">
    <source>
        <dbReference type="ARBA" id="ARBA00023136"/>
    </source>
</evidence>
<evidence type="ECO:0000259" key="8">
    <source>
        <dbReference type="Pfam" id="PF12704"/>
    </source>
</evidence>
<feature type="transmembrane region" description="Helical" evidence="6">
    <location>
        <begin position="21"/>
        <end position="41"/>
    </location>
</feature>
<proteinExistence type="predicted"/>
<dbReference type="InterPro" id="IPR025857">
    <property type="entry name" value="MacB_PCD"/>
</dbReference>
<keyword evidence="4 6" id="KW-1133">Transmembrane helix</keyword>
<evidence type="ECO:0000313" key="9">
    <source>
        <dbReference type="EMBL" id="QSE99398.1"/>
    </source>
</evidence>
<evidence type="ECO:0000256" key="4">
    <source>
        <dbReference type="ARBA" id="ARBA00022989"/>
    </source>
</evidence>
<sequence>MIRNYLKIALRNILGQKVYSTINILGLAVGMAATILISLYVQHELSYDEYHTKSDRIYRASREWLNANGESSLHLGHLAPPFGPFLATDFDGILEEVVRINSGYGPLMSYNDKKFEEDGFFWAEGNLFHVFSWKFIEGDPKTALTEPNAIVLTQSAADRYFSGEDPMGKSITFNNFGTEVDFKITGIIQDSPPNSHFQFSMFASFVTLENFFGRENMMQNWGSNNYATYLLLEEGKSIEELESQIPAFIDKHLGEHGGEPASTTNKLHFMPLTDIHLHSHLDSEIEANSDIKYVYTYTIIAVFILIIACINFMNLSTARSMKRAKEVGVRKVMGAFRSSLIRQFITESVLIASISAILSLGLVVLVLPWFNDFSGKQLSFTTVDPLFFAALMVGVVLAVGFLAGSYPAFFLSSFAPVKVLKGSKLNSHKKLNLRSALVVFQFFISICLLIGVGVINDQIEYMKTKDLGFNKENMVVLPSNNEIHANFELIRNRLMEQPSIEDVTFSSRVPSGRLLDSQGGEFEIDGEMKRIDFRVADIHVDHSYLKTLDVKFLAGRNFDHKLASDSSEAFILNKAAIEALGYSSMEEAIDKKFNYGGRNGYIIGVVDDFHFESLKQEIAPIVFVVTQGRARFVIVKVKDGQEDEAVAYLKEEWTHLREGFPFDYYTIGDRFNSQYEAEEKLGELVNYFSFLAIFVAILGLFGLSSFSVEQNLKEIGIRKVLGASVKQVVYMFTKRFALLVIIGIAIAIPVSYYGMDQWLAEFPYATDLEPVTFIIGSVVALAFALITVSFEIVRGAVSNPVNTLRNE</sequence>
<feature type="transmembrane region" description="Helical" evidence="6">
    <location>
        <begin position="431"/>
        <end position="455"/>
    </location>
</feature>
<feature type="domain" description="MacB-like periplasmic core" evidence="8">
    <location>
        <begin position="20"/>
        <end position="246"/>
    </location>
</feature>
<evidence type="ECO:0000256" key="6">
    <source>
        <dbReference type="SAM" id="Phobius"/>
    </source>
</evidence>
<dbReference type="GO" id="GO:0005886">
    <property type="term" value="C:plasma membrane"/>
    <property type="evidence" value="ECO:0007669"/>
    <property type="project" value="UniProtKB-SubCell"/>
</dbReference>
<dbReference type="KEGG" id="fuv:JR347_13030"/>
<keyword evidence="5 6" id="KW-0472">Membrane</keyword>
<feature type="domain" description="ABC3 transporter permease C-terminal" evidence="7">
    <location>
        <begin position="688"/>
        <end position="788"/>
    </location>
</feature>
<gene>
    <name evidence="9" type="ORF">JR347_13030</name>
</gene>
<dbReference type="GO" id="GO:0022857">
    <property type="term" value="F:transmembrane transporter activity"/>
    <property type="evidence" value="ECO:0007669"/>
    <property type="project" value="TreeGrafter"/>
</dbReference>
<dbReference type="InterPro" id="IPR003838">
    <property type="entry name" value="ABC3_permease_C"/>
</dbReference>
<evidence type="ECO:0000256" key="2">
    <source>
        <dbReference type="ARBA" id="ARBA00022475"/>
    </source>
</evidence>
<reference evidence="9" key="1">
    <citation type="submission" date="2021-02" db="EMBL/GenBank/DDBJ databases">
        <title>Fulvivirga sp. S481 isolated from sea water.</title>
        <authorList>
            <person name="Bae S.S."/>
            <person name="Baek K."/>
        </authorList>
    </citation>
    <scope>NUCLEOTIDE SEQUENCE</scope>
    <source>
        <strain evidence="9">S481</strain>
    </source>
</reference>
<dbReference type="PANTHER" id="PTHR30572">
    <property type="entry name" value="MEMBRANE COMPONENT OF TRANSPORTER-RELATED"/>
    <property type="match status" value="1"/>
</dbReference>
<accession>A0A974WKC4</accession>
<evidence type="ECO:0000259" key="7">
    <source>
        <dbReference type="Pfam" id="PF02687"/>
    </source>
</evidence>
<dbReference type="EMBL" id="CP070608">
    <property type="protein sequence ID" value="QSE99398.1"/>
    <property type="molecule type" value="Genomic_DNA"/>
</dbReference>
<evidence type="ECO:0000256" key="3">
    <source>
        <dbReference type="ARBA" id="ARBA00022692"/>
    </source>
</evidence>
<keyword evidence="2" id="KW-1003">Cell membrane</keyword>
<dbReference type="Pfam" id="PF12704">
    <property type="entry name" value="MacB_PCD"/>
    <property type="match status" value="2"/>
</dbReference>
<dbReference type="Pfam" id="PF02687">
    <property type="entry name" value="FtsX"/>
    <property type="match status" value="2"/>
</dbReference>
<feature type="transmembrane region" description="Helical" evidence="6">
    <location>
        <begin position="386"/>
        <end position="411"/>
    </location>
</feature>
<feature type="transmembrane region" description="Helical" evidence="6">
    <location>
        <begin position="687"/>
        <end position="708"/>
    </location>
</feature>
<dbReference type="InterPro" id="IPR050250">
    <property type="entry name" value="Macrolide_Exporter_MacB"/>
</dbReference>
<feature type="domain" description="MacB-like periplasmic core" evidence="8">
    <location>
        <begin position="437"/>
        <end position="647"/>
    </location>
</feature>
<feature type="transmembrane region" description="Helical" evidence="6">
    <location>
        <begin position="736"/>
        <end position="753"/>
    </location>
</feature>
<organism evidence="9 10">
    <name type="scientific">Fulvivirga lutea</name>
    <dbReference type="NCBI Taxonomy" id="2810512"/>
    <lineage>
        <taxon>Bacteria</taxon>
        <taxon>Pseudomonadati</taxon>
        <taxon>Bacteroidota</taxon>
        <taxon>Cytophagia</taxon>
        <taxon>Cytophagales</taxon>
        <taxon>Fulvivirgaceae</taxon>
        <taxon>Fulvivirga</taxon>
    </lineage>
</organism>
<feature type="transmembrane region" description="Helical" evidence="6">
    <location>
        <begin position="773"/>
        <end position="793"/>
    </location>
</feature>
<dbReference type="Proteomes" id="UP000662783">
    <property type="component" value="Chromosome"/>
</dbReference>
<feature type="transmembrane region" description="Helical" evidence="6">
    <location>
        <begin position="349"/>
        <end position="370"/>
    </location>
</feature>
<comment type="subcellular location">
    <subcellularLocation>
        <location evidence="1">Cell membrane</location>
        <topology evidence="1">Multi-pass membrane protein</topology>
    </subcellularLocation>
</comment>
<keyword evidence="3 6" id="KW-0812">Transmembrane</keyword>